<keyword evidence="9" id="KW-1185">Reference proteome</keyword>
<dbReference type="GO" id="GO:0008053">
    <property type="term" value="P:mitochondrial fusion"/>
    <property type="evidence" value="ECO:0007669"/>
    <property type="project" value="InterPro"/>
</dbReference>
<organism evidence="9 10">
    <name type="scientific">Heligmosomoides polygyrus</name>
    <name type="common">Parasitic roundworm</name>
    <dbReference type="NCBI Taxonomy" id="6339"/>
    <lineage>
        <taxon>Eukaryota</taxon>
        <taxon>Metazoa</taxon>
        <taxon>Ecdysozoa</taxon>
        <taxon>Nematoda</taxon>
        <taxon>Chromadorea</taxon>
        <taxon>Rhabditida</taxon>
        <taxon>Rhabditina</taxon>
        <taxon>Rhabditomorpha</taxon>
        <taxon>Strongyloidea</taxon>
        <taxon>Heligmosomidae</taxon>
        <taxon>Heligmosomoides</taxon>
    </lineage>
</organism>
<protein>
    <submittedName>
        <fullName evidence="10">6-carboxytetrahydropterin synthase</fullName>
    </submittedName>
</protein>
<name>A0A183F4U3_HELPZ</name>
<comment type="similarity">
    <text evidence="2">Belongs to the mitoguardin family.</text>
</comment>
<dbReference type="Pfam" id="PF10265">
    <property type="entry name" value="Miga"/>
    <property type="match status" value="1"/>
</dbReference>
<evidence type="ECO:0000313" key="9">
    <source>
        <dbReference type="Proteomes" id="UP000050761"/>
    </source>
</evidence>
<dbReference type="Proteomes" id="UP000050761">
    <property type="component" value="Unassembled WGS sequence"/>
</dbReference>
<dbReference type="AlphaFoldDB" id="A0A183F4U3"/>
<dbReference type="PANTHER" id="PTHR21508">
    <property type="entry name" value="MITOGUARDIN"/>
    <property type="match status" value="1"/>
</dbReference>
<keyword evidence="7" id="KW-0472">Membrane</keyword>
<dbReference type="GO" id="GO:0005741">
    <property type="term" value="C:mitochondrial outer membrane"/>
    <property type="evidence" value="ECO:0007669"/>
    <property type="project" value="UniProtKB-SubCell"/>
</dbReference>
<evidence type="ECO:0000256" key="1">
    <source>
        <dbReference type="ARBA" id="ARBA00004294"/>
    </source>
</evidence>
<evidence type="ECO:0000256" key="2">
    <source>
        <dbReference type="ARBA" id="ARBA00008969"/>
    </source>
</evidence>
<dbReference type="OrthoDB" id="8880065at2759"/>
<reference evidence="8 9" key="1">
    <citation type="submission" date="2018-11" db="EMBL/GenBank/DDBJ databases">
        <authorList>
            <consortium name="Pathogen Informatics"/>
        </authorList>
    </citation>
    <scope>NUCLEOTIDE SEQUENCE [LARGE SCALE GENOMIC DNA]</scope>
</reference>
<dbReference type="InterPro" id="IPR019392">
    <property type="entry name" value="Miga"/>
</dbReference>
<evidence type="ECO:0000256" key="5">
    <source>
        <dbReference type="ARBA" id="ARBA00022989"/>
    </source>
</evidence>
<evidence type="ECO:0000256" key="4">
    <source>
        <dbReference type="ARBA" id="ARBA00022787"/>
    </source>
</evidence>
<evidence type="ECO:0000256" key="7">
    <source>
        <dbReference type="ARBA" id="ARBA00023136"/>
    </source>
</evidence>
<sequence length="115" mass="13022">MGRRICAILTKNDEKISNICIEPSFKDQHGFIAHIYDVSEAVSPAVTLGFLGTDARVGELCQYFKEQITQFVVDIFNTKRVRYTTLDELAEDVWVVLENRTDAARTRLATELIPA</sequence>
<accession>A0A183F4U3</accession>
<comment type="subcellular location">
    <subcellularLocation>
        <location evidence="1">Mitochondrion outer membrane</location>
    </subcellularLocation>
</comment>
<keyword evidence="5" id="KW-1133">Transmembrane helix</keyword>
<evidence type="ECO:0000313" key="10">
    <source>
        <dbReference type="WBParaSite" id="HPBE_0000118501-mRNA-1"/>
    </source>
</evidence>
<keyword evidence="4" id="KW-1000">Mitochondrion outer membrane</keyword>
<dbReference type="WBParaSite" id="HPBE_0000118501-mRNA-1">
    <property type="protein sequence ID" value="HPBE_0000118501-mRNA-1"/>
    <property type="gene ID" value="HPBE_0000118501"/>
</dbReference>
<keyword evidence="3" id="KW-0812">Transmembrane</keyword>
<proteinExistence type="inferred from homology"/>
<accession>A0A3P7WPI4</accession>
<dbReference type="EMBL" id="UZAH01001191">
    <property type="protein sequence ID" value="VDO19568.1"/>
    <property type="molecule type" value="Genomic_DNA"/>
</dbReference>
<dbReference type="PANTHER" id="PTHR21508:SF5">
    <property type="entry name" value="MITOGUARDIN"/>
    <property type="match status" value="1"/>
</dbReference>
<evidence type="ECO:0000256" key="3">
    <source>
        <dbReference type="ARBA" id="ARBA00022692"/>
    </source>
</evidence>
<keyword evidence="6" id="KW-0496">Mitochondrion</keyword>
<evidence type="ECO:0000313" key="8">
    <source>
        <dbReference type="EMBL" id="VDO19568.1"/>
    </source>
</evidence>
<reference evidence="10" key="2">
    <citation type="submission" date="2019-09" db="UniProtKB">
        <authorList>
            <consortium name="WormBaseParasite"/>
        </authorList>
    </citation>
    <scope>IDENTIFICATION</scope>
</reference>
<gene>
    <name evidence="8" type="ORF">HPBE_LOCUS1186</name>
</gene>
<evidence type="ECO:0000256" key="6">
    <source>
        <dbReference type="ARBA" id="ARBA00023128"/>
    </source>
</evidence>